<dbReference type="AlphaFoldDB" id="A0A7W9EJC3"/>
<feature type="transmembrane region" description="Helical" evidence="1">
    <location>
        <begin position="6"/>
        <end position="23"/>
    </location>
</feature>
<comment type="caution">
    <text evidence="2">The sequence shown here is derived from an EMBL/GenBank/DDBJ whole genome shotgun (WGS) entry which is preliminary data.</text>
</comment>
<gene>
    <name evidence="2" type="ORF">FHR19_003444</name>
</gene>
<sequence length="38" mass="4185">MFDPLTSLAIIAALWIAVILIVARQCRRRPQASSSTSQ</sequence>
<keyword evidence="1" id="KW-0472">Membrane</keyword>
<proteinExistence type="predicted"/>
<keyword evidence="1" id="KW-0812">Transmembrane</keyword>
<reference evidence="2 3" key="1">
    <citation type="submission" date="2020-08" db="EMBL/GenBank/DDBJ databases">
        <title>Genomic Encyclopedia of Type Strains, Phase IV (KMG-IV): sequencing the most valuable type-strain genomes for metagenomic binning, comparative biology and taxonomic classification.</title>
        <authorList>
            <person name="Goeker M."/>
        </authorList>
    </citation>
    <scope>NUCLEOTIDE SEQUENCE [LARGE SCALE GENOMIC DNA]</scope>
    <source>
        <strain evidence="2 3">DSM 27244</strain>
    </source>
</reference>
<evidence type="ECO:0000313" key="3">
    <source>
        <dbReference type="Proteomes" id="UP000557739"/>
    </source>
</evidence>
<organism evidence="2 3">
    <name type="scientific">Sphingomonas yantingensis</name>
    <dbReference type="NCBI Taxonomy" id="1241761"/>
    <lineage>
        <taxon>Bacteria</taxon>
        <taxon>Pseudomonadati</taxon>
        <taxon>Pseudomonadota</taxon>
        <taxon>Alphaproteobacteria</taxon>
        <taxon>Sphingomonadales</taxon>
        <taxon>Sphingomonadaceae</taxon>
        <taxon>Sphingomonas</taxon>
    </lineage>
</organism>
<keyword evidence="1" id="KW-1133">Transmembrane helix</keyword>
<dbReference type="EMBL" id="JACIJJ010000007">
    <property type="protein sequence ID" value="MBB5700064.1"/>
    <property type="molecule type" value="Genomic_DNA"/>
</dbReference>
<evidence type="ECO:0000313" key="2">
    <source>
        <dbReference type="EMBL" id="MBB5700064.1"/>
    </source>
</evidence>
<keyword evidence="3" id="KW-1185">Reference proteome</keyword>
<evidence type="ECO:0000256" key="1">
    <source>
        <dbReference type="SAM" id="Phobius"/>
    </source>
</evidence>
<name>A0A7W9EJC3_9SPHN</name>
<accession>A0A7W9EJC3</accession>
<protein>
    <submittedName>
        <fullName evidence="2">Uncharacterized protein</fullName>
    </submittedName>
</protein>
<dbReference type="Proteomes" id="UP000557739">
    <property type="component" value="Unassembled WGS sequence"/>
</dbReference>